<evidence type="ECO:0000313" key="2">
    <source>
        <dbReference type="Proteomes" id="UP000717995"/>
    </source>
</evidence>
<reference evidence="1 2" key="1">
    <citation type="submission" date="2021-02" db="EMBL/GenBank/DDBJ databases">
        <authorList>
            <person name="Lee D.-H."/>
        </authorList>
    </citation>
    <scope>NUCLEOTIDE SEQUENCE [LARGE SCALE GENOMIC DNA]</scope>
    <source>
        <strain evidence="1 2">UL073</strain>
    </source>
</reference>
<comment type="caution">
    <text evidence="1">The sequence shown here is derived from an EMBL/GenBank/DDBJ whole genome shotgun (WGS) entry which is preliminary data.</text>
</comment>
<accession>A0ABS2II63</accession>
<sequence length="112" mass="12090">MLRIRGTIGDWPVDLSVEMDEADWRDLAAQLPAAVSEALPRVASAPASDALWQTALDLLRQAGEMEGTALLEALEALTGNAAAGKRLLVRLRHCPQVQIESGADTPLYRWVG</sequence>
<dbReference type="Proteomes" id="UP000717995">
    <property type="component" value="Unassembled WGS sequence"/>
</dbReference>
<dbReference type="RefSeq" id="WP_205349939.1">
    <property type="nucleotide sequence ID" value="NZ_JAFEUP010000006.1"/>
</dbReference>
<dbReference type="EMBL" id="JAFEUP010000006">
    <property type="protein sequence ID" value="MBM7062756.1"/>
    <property type="molecule type" value="Genomic_DNA"/>
</dbReference>
<evidence type="ECO:0000313" key="1">
    <source>
        <dbReference type="EMBL" id="MBM7062756.1"/>
    </source>
</evidence>
<proteinExistence type="predicted"/>
<organism evidence="1 2">
    <name type="scientific">Zestomonas insulae</name>
    <dbReference type="NCBI Taxonomy" id="2809017"/>
    <lineage>
        <taxon>Bacteria</taxon>
        <taxon>Pseudomonadati</taxon>
        <taxon>Pseudomonadota</taxon>
        <taxon>Gammaproteobacteria</taxon>
        <taxon>Pseudomonadales</taxon>
        <taxon>Pseudomonadaceae</taxon>
        <taxon>Zestomonas</taxon>
    </lineage>
</organism>
<keyword evidence="2" id="KW-1185">Reference proteome</keyword>
<protein>
    <submittedName>
        <fullName evidence="1">Uncharacterized protein</fullName>
    </submittedName>
</protein>
<gene>
    <name evidence="1" type="ORF">JQX08_18745</name>
</gene>
<name>A0ABS2II63_9GAMM</name>